<dbReference type="WBParaSite" id="SBAD_0001139001-mRNA-1">
    <property type="protein sequence ID" value="SBAD_0001139001-mRNA-1"/>
    <property type="gene ID" value="SBAD_0001139001"/>
</dbReference>
<dbReference type="Proteomes" id="UP000270296">
    <property type="component" value="Unassembled WGS sequence"/>
</dbReference>
<sequence length="302" mass="33976">MDTLQENIKSTLMKNMVDCSHYAIGYSPEQETETPEYETYSTTRPTTYTYYPVQTTTTTTQRATAATRVHRPYKTYSTGHTRQIYHQTYAATYTTPARVTTATTSAAARKTTVNAKIDKDCQLSFLLIVDSAENETVAEPYHIYALQILRKISELSDEVLITFVDLADPAKAYINFPVPVYRFKREANKLRNVSVNLHHLFFTVDDYTEIIPNNRLKSIAVVIVLTKALFSIEAAALNGENLRSHGAVVYAISLEEVTIENTDKLSSLTGSPLRVFTQEVISDLYDSLKDLSVTCYTADLDT</sequence>
<reference evidence="1 2" key="2">
    <citation type="submission" date="2018-11" db="EMBL/GenBank/DDBJ databases">
        <authorList>
            <consortium name="Pathogen Informatics"/>
        </authorList>
    </citation>
    <scope>NUCLEOTIDE SEQUENCE [LARGE SCALE GENOMIC DNA]</scope>
</reference>
<dbReference type="AlphaFoldDB" id="A0A183J566"/>
<reference evidence="3" key="1">
    <citation type="submission" date="2016-06" db="UniProtKB">
        <authorList>
            <consortium name="WormBaseParasite"/>
        </authorList>
    </citation>
    <scope>IDENTIFICATION</scope>
</reference>
<accession>A0A183J566</accession>
<protein>
    <submittedName>
        <fullName evidence="3">VWFA domain-containing protein</fullName>
    </submittedName>
</protein>
<organism evidence="3">
    <name type="scientific">Soboliphyme baturini</name>
    <dbReference type="NCBI Taxonomy" id="241478"/>
    <lineage>
        <taxon>Eukaryota</taxon>
        <taxon>Metazoa</taxon>
        <taxon>Ecdysozoa</taxon>
        <taxon>Nematoda</taxon>
        <taxon>Enoplea</taxon>
        <taxon>Dorylaimia</taxon>
        <taxon>Dioctophymatida</taxon>
        <taxon>Dioctophymatoidea</taxon>
        <taxon>Soboliphymatidae</taxon>
        <taxon>Soboliphyme</taxon>
    </lineage>
</organism>
<dbReference type="EMBL" id="UZAM01014931">
    <property type="protein sequence ID" value="VDP36446.1"/>
    <property type="molecule type" value="Genomic_DNA"/>
</dbReference>
<evidence type="ECO:0000313" key="2">
    <source>
        <dbReference type="Proteomes" id="UP000270296"/>
    </source>
</evidence>
<keyword evidence="2" id="KW-1185">Reference proteome</keyword>
<evidence type="ECO:0000313" key="1">
    <source>
        <dbReference type="EMBL" id="VDP36446.1"/>
    </source>
</evidence>
<gene>
    <name evidence="1" type="ORF">SBAD_LOCUS11014</name>
</gene>
<proteinExistence type="predicted"/>
<name>A0A183J566_9BILA</name>
<evidence type="ECO:0000313" key="3">
    <source>
        <dbReference type="WBParaSite" id="SBAD_0001139001-mRNA-1"/>
    </source>
</evidence>